<evidence type="ECO:0000256" key="1">
    <source>
        <dbReference type="SAM" id="Coils"/>
    </source>
</evidence>
<feature type="coiled-coil region" evidence="1">
    <location>
        <begin position="165"/>
        <end position="230"/>
    </location>
</feature>
<evidence type="ECO:0000313" key="3">
    <source>
        <dbReference type="Ensembl" id="ENSCPBP00000025926.1"/>
    </source>
</evidence>
<keyword evidence="4" id="KW-1185">Reference proteome</keyword>
<keyword evidence="1" id="KW-0175">Coiled coil</keyword>
<reference evidence="3" key="1">
    <citation type="submission" date="2025-08" db="UniProtKB">
        <authorList>
            <consortium name="Ensembl"/>
        </authorList>
    </citation>
    <scope>IDENTIFICATION</scope>
</reference>
<accession>A0A8C3I0T7</accession>
<protein>
    <submittedName>
        <fullName evidence="3">Leucine, glutamate and lysine rich 1</fullName>
    </submittedName>
</protein>
<dbReference type="Proteomes" id="UP000694380">
    <property type="component" value="Unplaced"/>
</dbReference>
<feature type="transmembrane region" description="Helical" evidence="2">
    <location>
        <begin position="346"/>
        <end position="373"/>
    </location>
</feature>
<dbReference type="PANTHER" id="PTHR34251">
    <property type="entry name" value="LEUCINE-, GLUTAMATE- AND LYSINE-RICH PROTEIN 1"/>
    <property type="match status" value="1"/>
</dbReference>
<keyword evidence="2" id="KW-0472">Membrane</keyword>
<dbReference type="Ensembl" id="ENSCPBT00000030537.1">
    <property type="protein sequence ID" value="ENSCPBP00000025926.1"/>
    <property type="gene ID" value="ENSCPBG00000018407.1"/>
</dbReference>
<sequence length="381" mass="45175">MSRDETVCKYCGVSYLILHEFKLMEDKVKAMEKEMKFYEGSVEREKRLQAQLQCLSRDFEQCTADSESKTERINNLTVQLKDKQNELQNLNEALRCFQEEKEVAYKKLQLFRKRLENHRLTLSKTLSLLPFIRRELVSIKEIASNKIDNWTLLREEIVLQIKTISKDASTEVSRLNQRLAEFQTDKVSLQEEVKHLKLVSDAVELKSQQLQTSLQQENELQNRCHELQKETLEVWDHWRSFMSMGVVLMQESCKVFSLVVINEGPYNAEYHFSTDLANQVETIGLKFQKATAEMGHYKKLLMMKSKEVDICQSELQKLEYENGMSKSRFISELFIFYIQMMREIKLFLFLFILILLFFFNHRSFGTCNLYFFLLYLNDHSS</sequence>
<dbReference type="PANTHER" id="PTHR34251:SF1">
    <property type="entry name" value="LEUCINE, GLUTAMATE AND LYSINE RICH 1"/>
    <property type="match status" value="1"/>
</dbReference>
<organism evidence="3 4">
    <name type="scientific">Chrysemys picta bellii</name>
    <name type="common">Western painted turtle</name>
    <name type="synonym">Emys bellii</name>
    <dbReference type="NCBI Taxonomy" id="8478"/>
    <lineage>
        <taxon>Eukaryota</taxon>
        <taxon>Metazoa</taxon>
        <taxon>Chordata</taxon>
        <taxon>Craniata</taxon>
        <taxon>Vertebrata</taxon>
        <taxon>Euteleostomi</taxon>
        <taxon>Archelosauria</taxon>
        <taxon>Testudinata</taxon>
        <taxon>Testudines</taxon>
        <taxon>Cryptodira</taxon>
        <taxon>Durocryptodira</taxon>
        <taxon>Testudinoidea</taxon>
        <taxon>Emydidae</taxon>
        <taxon>Chrysemys</taxon>
    </lineage>
</organism>
<dbReference type="GeneTree" id="ENSGT00940000162647"/>
<name>A0A8C3I0T7_CHRPI</name>
<reference evidence="3" key="2">
    <citation type="submission" date="2025-09" db="UniProtKB">
        <authorList>
            <consortium name="Ensembl"/>
        </authorList>
    </citation>
    <scope>IDENTIFICATION</scope>
</reference>
<gene>
    <name evidence="3" type="primary">LEKR1</name>
</gene>
<keyword evidence="2" id="KW-0812">Transmembrane</keyword>
<proteinExistence type="predicted"/>
<dbReference type="AlphaFoldDB" id="A0A8C3I0T7"/>
<keyword evidence="2" id="KW-1133">Transmembrane helix</keyword>
<evidence type="ECO:0000256" key="2">
    <source>
        <dbReference type="SAM" id="Phobius"/>
    </source>
</evidence>
<feature type="coiled-coil region" evidence="1">
    <location>
        <begin position="21"/>
        <end position="107"/>
    </location>
</feature>
<dbReference type="InterPro" id="IPR038799">
    <property type="entry name" value="LEKR1"/>
</dbReference>
<evidence type="ECO:0000313" key="4">
    <source>
        <dbReference type="Proteomes" id="UP000694380"/>
    </source>
</evidence>